<evidence type="ECO:0000256" key="3">
    <source>
        <dbReference type="SAM" id="SignalP"/>
    </source>
</evidence>
<protein>
    <submittedName>
        <fullName evidence="4">Uncharacterized protein</fullName>
    </submittedName>
</protein>
<feature type="region of interest" description="Disordered" evidence="1">
    <location>
        <begin position="206"/>
        <end position="254"/>
    </location>
</feature>
<evidence type="ECO:0000313" key="4">
    <source>
        <dbReference type="EMBL" id="KAF9064582.1"/>
    </source>
</evidence>
<comment type="caution">
    <text evidence="4">The sequence shown here is derived from an EMBL/GenBank/DDBJ whole genome shotgun (WGS) entry which is preliminary data.</text>
</comment>
<reference evidence="4" key="1">
    <citation type="submission" date="2020-11" db="EMBL/GenBank/DDBJ databases">
        <authorList>
            <consortium name="DOE Joint Genome Institute"/>
            <person name="Ahrendt S."/>
            <person name="Riley R."/>
            <person name="Andreopoulos W."/>
            <person name="Labutti K."/>
            <person name="Pangilinan J."/>
            <person name="Ruiz-Duenas F.J."/>
            <person name="Barrasa J.M."/>
            <person name="Sanchez-Garcia M."/>
            <person name="Camarero S."/>
            <person name="Miyauchi S."/>
            <person name="Serrano A."/>
            <person name="Linde D."/>
            <person name="Babiker R."/>
            <person name="Drula E."/>
            <person name="Ayuso-Fernandez I."/>
            <person name="Pacheco R."/>
            <person name="Padilla G."/>
            <person name="Ferreira P."/>
            <person name="Barriuso J."/>
            <person name="Kellner H."/>
            <person name="Castanera R."/>
            <person name="Alfaro M."/>
            <person name="Ramirez L."/>
            <person name="Pisabarro A.G."/>
            <person name="Kuo A."/>
            <person name="Tritt A."/>
            <person name="Lipzen A."/>
            <person name="He G."/>
            <person name="Yan M."/>
            <person name="Ng V."/>
            <person name="Cullen D."/>
            <person name="Martin F."/>
            <person name="Rosso M.-N."/>
            <person name="Henrissat B."/>
            <person name="Hibbett D."/>
            <person name="Martinez A.T."/>
            <person name="Grigoriev I.V."/>
        </authorList>
    </citation>
    <scope>NUCLEOTIDE SEQUENCE</scope>
    <source>
        <strain evidence="4">AH 40177</strain>
    </source>
</reference>
<dbReference type="OrthoDB" id="2971942at2759"/>
<dbReference type="AlphaFoldDB" id="A0A9P5PJY2"/>
<feature type="chain" id="PRO_5044751496" evidence="3">
    <location>
        <begin position="20"/>
        <end position="277"/>
    </location>
</feature>
<keyword evidence="2" id="KW-0812">Transmembrane</keyword>
<gene>
    <name evidence="4" type="ORF">BDP27DRAFT_1405254</name>
</gene>
<keyword evidence="2" id="KW-0472">Membrane</keyword>
<keyword evidence="2" id="KW-1133">Transmembrane helix</keyword>
<keyword evidence="3" id="KW-0732">Signal</keyword>
<evidence type="ECO:0000313" key="5">
    <source>
        <dbReference type="Proteomes" id="UP000772434"/>
    </source>
</evidence>
<dbReference type="EMBL" id="JADNRY010000120">
    <property type="protein sequence ID" value="KAF9064582.1"/>
    <property type="molecule type" value="Genomic_DNA"/>
</dbReference>
<evidence type="ECO:0000256" key="1">
    <source>
        <dbReference type="SAM" id="MobiDB-lite"/>
    </source>
</evidence>
<dbReference type="Proteomes" id="UP000772434">
    <property type="component" value="Unassembled WGS sequence"/>
</dbReference>
<accession>A0A9P5PJY2</accession>
<evidence type="ECO:0000256" key="2">
    <source>
        <dbReference type="SAM" id="Phobius"/>
    </source>
</evidence>
<proteinExistence type="predicted"/>
<feature type="compositionally biased region" description="Polar residues" evidence="1">
    <location>
        <begin position="233"/>
        <end position="252"/>
    </location>
</feature>
<keyword evidence="5" id="KW-1185">Reference proteome</keyword>
<sequence>MFWCLQLFSLILHLAFANALTVTIPSTIVIGVAATITFTTQTGDPASFVISNAYENSTTKIGGPYSASGSLTWPFAVEGPHFIQATAVNGTLPFYTGNFFIPINASSTSAVSTNTGLSSSSSSGSTKSTNTGAIAGGVVAGVFFLATLVFFLLWRNLRRDYQKYRAEKEKGFTGPVWLNPTPAMSAPLVLNPPSVGRSSSDFGNVQSPISEGSRSFVHSRSPTKETGMGANSIGPTLDSSQSFTNESPQRTTGLARELSQLRREVDELRYNVPPPTY</sequence>
<feature type="transmembrane region" description="Helical" evidence="2">
    <location>
        <begin position="133"/>
        <end position="154"/>
    </location>
</feature>
<feature type="compositionally biased region" description="Polar residues" evidence="1">
    <location>
        <begin position="206"/>
        <end position="220"/>
    </location>
</feature>
<name>A0A9P5PJY2_9AGAR</name>
<feature type="signal peptide" evidence="3">
    <location>
        <begin position="1"/>
        <end position="19"/>
    </location>
</feature>
<organism evidence="4 5">
    <name type="scientific">Rhodocollybia butyracea</name>
    <dbReference type="NCBI Taxonomy" id="206335"/>
    <lineage>
        <taxon>Eukaryota</taxon>
        <taxon>Fungi</taxon>
        <taxon>Dikarya</taxon>
        <taxon>Basidiomycota</taxon>
        <taxon>Agaricomycotina</taxon>
        <taxon>Agaricomycetes</taxon>
        <taxon>Agaricomycetidae</taxon>
        <taxon>Agaricales</taxon>
        <taxon>Marasmiineae</taxon>
        <taxon>Omphalotaceae</taxon>
        <taxon>Rhodocollybia</taxon>
    </lineage>
</organism>